<dbReference type="PANTHER" id="PTHR30015">
    <property type="entry name" value="MRR RESTRICTION SYSTEM PROTEIN"/>
    <property type="match status" value="1"/>
</dbReference>
<keyword evidence="3" id="KW-1185">Reference proteome</keyword>
<dbReference type="GO" id="GO:0003677">
    <property type="term" value="F:DNA binding"/>
    <property type="evidence" value="ECO:0007669"/>
    <property type="project" value="InterPro"/>
</dbReference>
<dbReference type="KEGG" id="salq:SYNTR_2241"/>
<dbReference type="SUPFAM" id="SSF52980">
    <property type="entry name" value="Restriction endonuclease-like"/>
    <property type="match status" value="1"/>
</dbReference>
<dbReference type="InterPro" id="IPR011856">
    <property type="entry name" value="tRNA_endonuc-like_dom_sf"/>
</dbReference>
<evidence type="ECO:0000313" key="2">
    <source>
        <dbReference type="EMBL" id="QGU00835.1"/>
    </source>
</evidence>
<dbReference type="EMBL" id="CP046457">
    <property type="protein sequence ID" value="QGU00835.1"/>
    <property type="molecule type" value="Genomic_DNA"/>
</dbReference>
<dbReference type="Proteomes" id="UP000426444">
    <property type="component" value="Chromosome"/>
</dbReference>
<gene>
    <name evidence="2" type="ORF">SYNTR_2241</name>
</gene>
<sequence length="190" mass="22044">MNVFTAVFLSFVAIIFINLAEKAYTLIKAEVDRRENQTKLKYGLLSKKDIYNLEPYEFELWCANFLEKLDYSSVEVTTEHYDGGKDIICEKDGEKVYVECKRYAYKGIYYNEISRDIIQKLVGAMVGDGIRKGIIMTTSKVSDRSREYINKLPPEYQIKVLDGDELIKLQWKIRTEELSTPLSDEPLPNV</sequence>
<dbReference type="Gene3D" id="3.40.1350.10">
    <property type="match status" value="1"/>
</dbReference>
<dbReference type="AlphaFoldDB" id="A0A6I6DE54"/>
<evidence type="ECO:0000313" key="3">
    <source>
        <dbReference type="Proteomes" id="UP000426444"/>
    </source>
</evidence>
<dbReference type="InterPro" id="IPR007560">
    <property type="entry name" value="Restrct_endonuc_IV_Mrr"/>
</dbReference>
<proteinExistence type="predicted"/>
<dbReference type="InterPro" id="IPR052906">
    <property type="entry name" value="Type_IV_Methyl-Rstrct_Enzyme"/>
</dbReference>
<accession>A0A6I6DE54</accession>
<organism evidence="2 3">
    <name type="scientific">Candidatus Syntrophocurvum alkaliphilum</name>
    <dbReference type="NCBI Taxonomy" id="2293317"/>
    <lineage>
        <taxon>Bacteria</taxon>
        <taxon>Bacillati</taxon>
        <taxon>Bacillota</taxon>
        <taxon>Clostridia</taxon>
        <taxon>Eubacteriales</taxon>
        <taxon>Syntrophomonadaceae</taxon>
        <taxon>Candidatus Syntrophocurvum</taxon>
    </lineage>
</organism>
<dbReference type="PANTHER" id="PTHR30015:SF7">
    <property type="entry name" value="TYPE IV METHYL-DIRECTED RESTRICTION ENZYME ECOKMRR"/>
    <property type="match status" value="1"/>
</dbReference>
<dbReference type="GO" id="GO:0015666">
    <property type="term" value="F:restriction endodeoxyribonuclease activity"/>
    <property type="evidence" value="ECO:0007669"/>
    <property type="project" value="TreeGrafter"/>
</dbReference>
<dbReference type="InterPro" id="IPR011335">
    <property type="entry name" value="Restrct_endonuc-II-like"/>
</dbReference>
<evidence type="ECO:0000259" key="1">
    <source>
        <dbReference type="Pfam" id="PF04471"/>
    </source>
</evidence>
<dbReference type="Pfam" id="PF04471">
    <property type="entry name" value="Mrr_cat"/>
    <property type="match status" value="1"/>
</dbReference>
<protein>
    <recommendedName>
        <fullName evidence="1">Restriction endonuclease type IV Mrr domain-containing protein</fullName>
    </recommendedName>
</protein>
<dbReference type="OrthoDB" id="9797274at2"/>
<name>A0A6I6DE54_9FIRM</name>
<feature type="domain" description="Restriction endonuclease type IV Mrr" evidence="1">
    <location>
        <begin position="51"/>
        <end position="169"/>
    </location>
</feature>
<reference evidence="3" key="1">
    <citation type="journal article" date="2019" name="Microbiology">
        <title>Complete Genome Sequence of an Uncultured Bacterium of the Candidate Phylum Bipolaricaulota.</title>
        <authorList>
            <person name="Kadnikov V.V."/>
            <person name="Mardanov A.V."/>
            <person name="Beletsky A.V."/>
            <person name="Frank Y.A."/>
            <person name="Karnachuk O.V."/>
            <person name="Ravin N.V."/>
        </authorList>
    </citation>
    <scope>NUCLEOTIDE SEQUENCE [LARGE SCALE GENOMIC DNA]</scope>
</reference>
<dbReference type="GO" id="GO:0009307">
    <property type="term" value="P:DNA restriction-modification system"/>
    <property type="evidence" value="ECO:0007669"/>
    <property type="project" value="InterPro"/>
</dbReference>
<dbReference type="RefSeq" id="WP_156204581.1">
    <property type="nucleotide sequence ID" value="NZ_CP046457.1"/>
</dbReference>